<gene>
    <name evidence="1" type="ORF">BE17_01535</name>
</gene>
<organism evidence="1 2">
    <name type="scientific">Sorangium cellulosum</name>
    <name type="common">Polyangium cellulosum</name>
    <dbReference type="NCBI Taxonomy" id="56"/>
    <lineage>
        <taxon>Bacteria</taxon>
        <taxon>Pseudomonadati</taxon>
        <taxon>Myxococcota</taxon>
        <taxon>Polyangia</taxon>
        <taxon>Polyangiales</taxon>
        <taxon>Polyangiaceae</taxon>
        <taxon>Sorangium</taxon>
    </lineage>
</organism>
<reference evidence="1 2" key="1">
    <citation type="submission" date="2014-02" db="EMBL/GenBank/DDBJ databases">
        <title>The small core and large imbalanced accessory genome model reveals a collaborative survival strategy of Sorangium cellulosum strains in nature.</title>
        <authorList>
            <person name="Han K."/>
            <person name="Peng R."/>
            <person name="Blom J."/>
            <person name="Li Y.-Z."/>
        </authorList>
    </citation>
    <scope>NUCLEOTIDE SEQUENCE [LARGE SCALE GENOMIC DNA]</scope>
    <source>
        <strain evidence="1 2">So0011-07</strain>
    </source>
</reference>
<sequence>MHRTLLAQGLVLSLSPFGCSTSPDTPEAYGKAVVTVNGEELVLDTGDDGKRPVPRLDDSWDVDCSLLNGETNLELVDQSKGRMGFYYLDLHLLSSKRKAGDAAVVNMRMYVDDDLFSGSCPATLRTSRQAPHECDFSFSDCDLNLIESAQDVIPARLELASFHLKWCFVQ</sequence>
<name>A0A150R7Y4_SORCE</name>
<dbReference type="EMBL" id="JEMB01003012">
    <property type="protein sequence ID" value="KYF76404.1"/>
    <property type="molecule type" value="Genomic_DNA"/>
</dbReference>
<accession>A0A150R7Y4</accession>
<protein>
    <submittedName>
        <fullName evidence="1">Uncharacterized protein</fullName>
    </submittedName>
</protein>
<evidence type="ECO:0000313" key="1">
    <source>
        <dbReference type="EMBL" id="KYF76404.1"/>
    </source>
</evidence>
<dbReference type="Proteomes" id="UP000075635">
    <property type="component" value="Unassembled WGS sequence"/>
</dbReference>
<proteinExistence type="predicted"/>
<dbReference type="AlphaFoldDB" id="A0A150R7Y4"/>
<comment type="caution">
    <text evidence="1">The sequence shown here is derived from an EMBL/GenBank/DDBJ whole genome shotgun (WGS) entry which is preliminary data.</text>
</comment>
<evidence type="ECO:0000313" key="2">
    <source>
        <dbReference type="Proteomes" id="UP000075635"/>
    </source>
</evidence>